<dbReference type="PANTHER" id="PTHR32411">
    <property type="entry name" value="CYSTEINE-RICH REPEAT SECRETORY PROTEIN 38-RELATED"/>
    <property type="match status" value="1"/>
</dbReference>
<keyword evidence="4" id="KW-0677">Repeat</keyword>
<dbReference type="CDD" id="cd23509">
    <property type="entry name" value="Gnk2-like"/>
    <property type="match status" value="2"/>
</dbReference>
<dbReference type="EMBL" id="JAZDWU010000009">
    <property type="protein sequence ID" value="KAK9992195.1"/>
    <property type="molecule type" value="Genomic_DNA"/>
</dbReference>
<evidence type="ECO:0000256" key="4">
    <source>
        <dbReference type="ARBA" id="ARBA00022737"/>
    </source>
</evidence>
<dbReference type="Gene3D" id="3.30.430.20">
    <property type="entry name" value="Gnk2 domain, C-X8-C-X2-C motif"/>
    <property type="match status" value="2"/>
</dbReference>
<evidence type="ECO:0000256" key="3">
    <source>
        <dbReference type="ARBA" id="ARBA00022729"/>
    </source>
</evidence>
<gene>
    <name evidence="8" type="ORF">SO802_027180</name>
</gene>
<dbReference type="Pfam" id="PF01657">
    <property type="entry name" value="Stress-antifung"/>
    <property type="match status" value="1"/>
</dbReference>
<keyword evidence="2" id="KW-0964">Secreted</keyword>
<comment type="similarity">
    <text evidence="5">Belongs to the cysteine-rich repeat secretory protein family.</text>
</comment>
<feature type="domain" description="Gnk2-homologous" evidence="7">
    <location>
        <begin position="127"/>
        <end position="232"/>
    </location>
</feature>
<dbReference type="Proteomes" id="UP001459277">
    <property type="component" value="Unassembled WGS sequence"/>
</dbReference>
<keyword evidence="3 6" id="KW-0732">Signal</keyword>
<comment type="caution">
    <text evidence="8">The sequence shown here is derived from an EMBL/GenBank/DDBJ whole genome shotgun (WGS) entry which is preliminary data.</text>
</comment>
<feature type="signal peptide" evidence="6">
    <location>
        <begin position="1"/>
        <end position="17"/>
    </location>
</feature>
<accession>A0AAW2C1P0</accession>
<name>A0AAW2C1P0_9ROSI</name>
<reference evidence="8 9" key="1">
    <citation type="submission" date="2024-01" db="EMBL/GenBank/DDBJ databases">
        <title>A telomere-to-telomere, gap-free genome of sweet tea (Lithocarpus litseifolius).</title>
        <authorList>
            <person name="Zhou J."/>
        </authorList>
    </citation>
    <scope>NUCLEOTIDE SEQUENCE [LARGE SCALE GENOMIC DNA]</scope>
    <source>
        <strain evidence="8">Zhou-2022a</strain>
        <tissue evidence="8">Leaf</tissue>
    </source>
</reference>
<evidence type="ECO:0000256" key="1">
    <source>
        <dbReference type="ARBA" id="ARBA00004613"/>
    </source>
</evidence>
<feature type="chain" id="PRO_5043979886" description="Gnk2-homologous domain-containing protein" evidence="6">
    <location>
        <begin position="18"/>
        <end position="265"/>
    </location>
</feature>
<organism evidence="8 9">
    <name type="scientific">Lithocarpus litseifolius</name>
    <dbReference type="NCBI Taxonomy" id="425828"/>
    <lineage>
        <taxon>Eukaryota</taxon>
        <taxon>Viridiplantae</taxon>
        <taxon>Streptophyta</taxon>
        <taxon>Embryophyta</taxon>
        <taxon>Tracheophyta</taxon>
        <taxon>Spermatophyta</taxon>
        <taxon>Magnoliopsida</taxon>
        <taxon>eudicotyledons</taxon>
        <taxon>Gunneridae</taxon>
        <taxon>Pentapetalae</taxon>
        <taxon>rosids</taxon>
        <taxon>fabids</taxon>
        <taxon>Fagales</taxon>
        <taxon>Fagaceae</taxon>
        <taxon>Lithocarpus</taxon>
    </lineage>
</organism>
<evidence type="ECO:0000313" key="9">
    <source>
        <dbReference type="Proteomes" id="UP001459277"/>
    </source>
</evidence>
<dbReference type="GO" id="GO:0005576">
    <property type="term" value="C:extracellular region"/>
    <property type="evidence" value="ECO:0007669"/>
    <property type="project" value="UniProtKB-SubCell"/>
</dbReference>
<evidence type="ECO:0000313" key="8">
    <source>
        <dbReference type="EMBL" id="KAK9992195.1"/>
    </source>
</evidence>
<dbReference type="InterPro" id="IPR050581">
    <property type="entry name" value="CRR_secretory_protein"/>
</dbReference>
<evidence type="ECO:0000259" key="7">
    <source>
        <dbReference type="PROSITE" id="PS51473"/>
    </source>
</evidence>
<dbReference type="PROSITE" id="PS51473">
    <property type="entry name" value="GNK2"/>
    <property type="match status" value="2"/>
</dbReference>
<proteinExistence type="inferred from homology"/>
<comment type="subcellular location">
    <subcellularLocation>
        <location evidence="1">Secreted</location>
    </subcellularLocation>
</comment>
<keyword evidence="9" id="KW-1185">Reference proteome</keyword>
<evidence type="ECO:0000256" key="5">
    <source>
        <dbReference type="ARBA" id="ARBA00038515"/>
    </source>
</evidence>
<sequence>MFLIVTTLMLTNSFCHADVNENTGLQCSKVDYSATENGFQTSLNNLFSSLVNGALQNGFYKTTAGKNSNKVYGLIQCKGDISGNSCAGCTNNSITVALHDCPKSKEVWVWFRWCFLNYSTEDFFGVMANNSVALMNETDYDDLAVISNGLSFMSGLASTAPKQPLMLQTAVMDVGLSGKRYGMAQCTRDISNIGCGKCLNAQLVTLRTIIESKRGWEIYGSSYFMWYHDFQFYSNISITASAKRLSSYGVGVGTIVAVLSLLTLL</sequence>
<feature type="domain" description="Gnk2-homologous" evidence="7">
    <location>
        <begin position="20"/>
        <end position="123"/>
    </location>
</feature>
<dbReference type="InterPro" id="IPR038408">
    <property type="entry name" value="GNK2_sf"/>
</dbReference>
<dbReference type="AlphaFoldDB" id="A0AAW2C1P0"/>
<protein>
    <recommendedName>
        <fullName evidence="7">Gnk2-homologous domain-containing protein</fullName>
    </recommendedName>
</protein>
<dbReference type="InterPro" id="IPR002902">
    <property type="entry name" value="GNK2"/>
</dbReference>
<dbReference type="PANTHER" id="PTHR32411:SF51">
    <property type="entry name" value="GNK2-HOMOLOGOUS DOMAIN-CONTAINING PROTEIN"/>
    <property type="match status" value="1"/>
</dbReference>
<evidence type="ECO:0000256" key="2">
    <source>
        <dbReference type="ARBA" id="ARBA00022525"/>
    </source>
</evidence>
<evidence type="ECO:0000256" key="6">
    <source>
        <dbReference type="SAM" id="SignalP"/>
    </source>
</evidence>